<organism evidence="2 3">
    <name type="scientific">Nocardia tenerifensis</name>
    <dbReference type="NCBI Taxonomy" id="228006"/>
    <lineage>
        <taxon>Bacteria</taxon>
        <taxon>Bacillati</taxon>
        <taxon>Actinomycetota</taxon>
        <taxon>Actinomycetes</taxon>
        <taxon>Mycobacteriales</taxon>
        <taxon>Nocardiaceae</taxon>
        <taxon>Nocardia</taxon>
    </lineage>
</organism>
<dbReference type="AlphaFoldDB" id="A0A318K781"/>
<evidence type="ECO:0000313" key="2">
    <source>
        <dbReference type="EMBL" id="PXX59658.1"/>
    </source>
</evidence>
<protein>
    <submittedName>
        <fullName evidence="2">Uncharacterized protein</fullName>
    </submittedName>
</protein>
<accession>A0A318K781</accession>
<keyword evidence="3" id="KW-1185">Reference proteome</keyword>
<feature type="region of interest" description="Disordered" evidence="1">
    <location>
        <begin position="53"/>
        <end position="106"/>
    </location>
</feature>
<gene>
    <name evidence="2" type="ORF">DFR70_11140</name>
</gene>
<dbReference type="EMBL" id="QJKF01000011">
    <property type="protein sequence ID" value="PXX59658.1"/>
    <property type="molecule type" value="Genomic_DNA"/>
</dbReference>
<sequence>MRASDSGDDDWYEREVRAAVHRERDVRIREAAVAVREAAADARDIALEMRETTVEMSASGVSRREASADRREASADRREASADRREAFADAREAEYTRGHPPTAEAMARLEREALDRALAQLQRAEDAVARARAHLVHTEHLVEQGTLGRREDIPPQPAGD</sequence>
<evidence type="ECO:0000313" key="3">
    <source>
        <dbReference type="Proteomes" id="UP000247569"/>
    </source>
</evidence>
<dbReference type="RefSeq" id="WP_110293789.1">
    <property type="nucleotide sequence ID" value="NZ_QJKF01000011.1"/>
</dbReference>
<comment type="caution">
    <text evidence="2">The sequence shown here is derived from an EMBL/GenBank/DDBJ whole genome shotgun (WGS) entry which is preliminary data.</text>
</comment>
<proteinExistence type="predicted"/>
<name>A0A318K781_9NOCA</name>
<evidence type="ECO:0000256" key="1">
    <source>
        <dbReference type="SAM" id="MobiDB-lite"/>
    </source>
</evidence>
<feature type="compositionally biased region" description="Basic and acidic residues" evidence="1">
    <location>
        <begin position="62"/>
        <end position="98"/>
    </location>
</feature>
<dbReference type="Proteomes" id="UP000247569">
    <property type="component" value="Unassembled WGS sequence"/>
</dbReference>
<feature type="region of interest" description="Disordered" evidence="1">
    <location>
        <begin position="140"/>
        <end position="161"/>
    </location>
</feature>
<feature type="compositionally biased region" description="Basic and acidic residues" evidence="1">
    <location>
        <begin position="140"/>
        <end position="154"/>
    </location>
</feature>
<reference evidence="2 3" key="1">
    <citation type="submission" date="2018-05" db="EMBL/GenBank/DDBJ databases">
        <title>Genomic Encyclopedia of Type Strains, Phase IV (KMG-IV): sequencing the most valuable type-strain genomes for metagenomic binning, comparative biology and taxonomic classification.</title>
        <authorList>
            <person name="Goeker M."/>
        </authorList>
    </citation>
    <scope>NUCLEOTIDE SEQUENCE [LARGE SCALE GENOMIC DNA]</scope>
    <source>
        <strain evidence="2 3">DSM 44704</strain>
    </source>
</reference>